<dbReference type="OrthoDB" id="672524at2"/>
<feature type="transmembrane region" description="Helical" evidence="1">
    <location>
        <begin position="109"/>
        <end position="129"/>
    </location>
</feature>
<accession>A9E5Q5</accession>
<reference evidence="2 3" key="1">
    <citation type="journal article" date="2011" name="J. Bacteriol.">
        <title>Genome sequence of the algicidal bacterium Kordia algicida OT-1.</title>
        <authorList>
            <person name="Lee H.S."/>
            <person name="Kang S.G."/>
            <person name="Kwon K.K."/>
            <person name="Lee J.H."/>
            <person name="Kim S.J."/>
        </authorList>
    </citation>
    <scope>NUCLEOTIDE SEQUENCE [LARGE SCALE GENOMIC DNA]</scope>
    <source>
        <strain evidence="2 3">OT-1</strain>
    </source>
</reference>
<keyword evidence="1" id="KW-0472">Membrane</keyword>
<keyword evidence="3" id="KW-1185">Reference proteome</keyword>
<evidence type="ECO:0000313" key="3">
    <source>
        <dbReference type="Proteomes" id="UP000002945"/>
    </source>
</evidence>
<keyword evidence="1" id="KW-0812">Transmembrane</keyword>
<dbReference type="InterPro" id="IPR021354">
    <property type="entry name" value="DUF2975"/>
</dbReference>
<protein>
    <recommendedName>
        <fullName evidence="4">DUF2975 domain-containing protein</fullName>
    </recommendedName>
</protein>
<comment type="caution">
    <text evidence="2">The sequence shown here is derived from an EMBL/GenBank/DDBJ whole genome shotgun (WGS) entry which is preliminary data.</text>
</comment>
<dbReference type="HOGENOM" id="CLU_129317_0_0_10"/>
<sequence>MNLKTEKLLKLMRFLAWIAFIGLLIKAGAIIMSFGVSVQNPEAATNLYQGMDLSRYANASFAHYTIIVFYYILLYLLQAYIALFITKLLSAINIEKPFTQTVVDLLNKIGYTILAVWILSIIHNAHVIGLEKYAEIDAAPFANEYIFLAGIVYVLAQLFKRGVVMQTENELTV</sequence>
<dbReference type="STRING" id="391587.KAOT1_06987"/>
<dbReference type="Pfam" id="PF11188">
    <property type="entry name" value="DUF2975"/>
    <property type="match status" value="1"/>
</dbReference>
<dbReference type="RefSeq" id="WP_007093965.1">
    <property type="nucleotide sequence ID" value="NZ_CP142125.1"/>
</dbReference>
<dbReference type="EMBL" id="ABIB01000010">
    <property type="protein sequence ID" value="EDP95209.1"/>
    <property type="molecule type" value="Genomic_DNA"/>
</dbReference>
<gene>
    <name evidence="2" type="ORF">KAOT1_06987</name>
</gene>
<organism evidence="2 3">
    <name type="scientific">Kordia algicida OT-1</name>
    <dbReference type="NCBI Taxonomy" id="391587"/>
    <lineage>
        <taxon>Bacteria</taxon>
        <taxon>Pseudomonadati</taxon>
        <taxon>Bacteroidota</taxon>
        <taxon>Flavobacteriia</taxon>
        <taxon>Flavobacteriales</taxon>
        <taxon>Flavobacteriaceae</taxon>
        <taxon>Kordia</taxon>
    </lineage>
</organism>
<evidence type="ECO:0000313" key="2">
    <source>
        <dbReference type="EMBL" id="EDP95209.1"/>
    </source>
</evidence>
<dbReference type="Proteomes" id="UP000002945">
    <property type="component" value="Unassembled WGS sequence"/>
</dbReference>
<proteinExistence type="predicted"/>
<keyword evidence="1" id="KW-1133">Transmembrane helix</keyword>
<dbReference type="eggNOG" id="ENOG5031DC5">
    <property type="taxonomic scope" value="Bacteria"/>
</dbReference>
<feature type="transmembrane region" description="Helical" evidence="1">
    <location>
        <begin position="67"/>
        <end position="89"/>
    </location>
</feature>
<dbReference type="AlphaFoldDB" id="A9E5Q5"/>
<evidence type="ECO:0000256" key="1">
    <source>
        <dbReference type="SAM" id="Phobius"/>
    </source>
</evidence>
<name>A9E5Q5_9FLAO</name>
<feature type="transmembrane region" description="Helical" evidence="1">
    <location>
        <begin position="141"/>
        <end position="159"/>
    </location>
</feature>
<evidence type="ECO:0008006" key="4">
    <source>
        <dbReference type="Google" id="ProtNLM"/>
    </source>
</evidence>